<evidence type="ECO:0000313" key="4">
    <source>
        <dbReference type="Proteomes" id="UP000198384"/>
    </source>
</evidence>
<reference evidence="3 4" key="1">
    <citation type="submission" date="2017-06" db="EMBL/GenBank/DDBJ databases">
        <authorList>
            <person name="Kim H.J."/>
            <person name="Triplett B.A."/>
        </authorList>
    </citation>
    <scope>NUCLEOTIDE SEQUENCE [LARGE SCALE GENOMIC DNA]</scope>
    <source>
        <strain evidence="3 4">DSM 29150</strain>
    </source>
</reference>
<sequence>MEQDKKSNNKLIMIVLGVLLIAALGYTFYANSEHNKLTNAIEDEKAEIEMNLDSMIVKYEDAIGENTSMSNELAFERDKIIALRDSIKDLKATNYSLIRRYRKQIEKLEADNLELFQMNDELTKKNELLTQNLDSANVEITSQIAKNDTLAIQNMKLGEKVAIGSILKVNAIKVLAMREKSSGKLVETARSKNTDAFRINFTIDKNAIAEQGERSVYIQVLDMQGNTIGSKGELTLLDESTISYSDRTLVNYLNEDIAIISLVEVNSDNIKKGVYTVNVYIDNLLAGVSTVTLK</sequence>
<protein>
    <recommendedName>
        <fullName evidence="5">Chromosome partitioning protein ParA</fullName>
    </recommendedName>
</protein>
<dbReference type="RefSeq" id="WP_089381692.1">
    <property type="nucleotide sequence ID" value="NZ_FZNT01000005.1"/>
</dbReference>
<accession>A0A238XBK7</accession>
<keyword evidence="2" id="KW-0472">Membrane</keyword>
<dbReference type="EMBL" id="FZNT01000005">
    <property type="protein sequence ID" value="SNR56455.1"/>
    <property type="molecule type" value="Genomic_DNA"/>
</dbReference>
<gene>
    <name evidence="3" type="ORF">SAMN06265371_105198</name>
</gene>
<keyword evidence="1" id="KW-0175">Coiled coil</keyword>
<evidence type="ECO:0000313" key="3">
    <source>
        <dbReference type="EMBL" id="SNR56455.1"/>
    </source>
</evidence>
<dbReference type="AlphaFoldDB" id="A0A238XBK7"/>
<evidence type="ECO:0000256" key="2">
    <source>
        <dbReference type="SAM" id="Phobius"/>
    </source>
</evidence>
<feature type="coiled-coil region" evidence="1">
    <location>
        <begin position="98"/>
        <end position="139"/>
    </location>
</feature>
<proteinExistence type="predicted"/>
<evidence type="ECO:0008006" key="5">
    <source>
        <dbReference type="Google" id="ProtNLM"/>
    </source>
</evidence>
<evidence type="ECO:0000256" key="1">
    <source>
        <dbReference type="SAM" id="Coils"/>
    </source>
</evidence>
<keyword evidence="4" id="KW-1185">Reference proteome</keyword>
<keyword evidence="2" id="KW-0812">Transmembrane</keyword>
<dbReference type="OrthoDB" id="1115172at2"/>
<name>A0A238XBK7_9FLAO</name>
<dbReference type="Proteomes" id="UP000198384">
    <property type="component" value="Unassembled WGS sequence"/>
</dbReference>
<feature type="transmembrane region" description="Helical" evidence="2">
    <location>
        <begin position="12"/>
        <end position="29"/>
    </location>
</feature>
<keyword evidence="2" id="KW-1133">Transmembrane helix</keyword>
<organism evidence="3 4">
    <name type="scientific">Lutibacter agarilyticus</name>
    <dbReference type="NCBI Taxonomy" id="1109740"/>
    <lineage>
        <taxon>Bacteria</taxon>
        <taxon>Pseudomonadati</taxon>
        <taxon>Bacteroidota</taxon>
        <taxon>Flavobacteriia</taxon>
        <taxon>Flavobacteriales</taxon>
        <taxon>Flavobacteriaceae</taxon>
        <taxon>Lutibacter</taxon>
    </lineage>
</organism>